<dbReference type="SUPFAM" id="SSF56112">
    <property type="entry name" value="Protein kinase-like (PK-like)"/>
    <property type="match status" value="1"/>
</dbReference>
<dbReference type="InterPro" id="IPR011009">
    <property type="entry name" value="Kinase-like_dom_sf"/>
</dbReference>
<dbReference type="EMBL" id="JAEPLE010000001">
    <property type="protein sequence ID" value="MBO6987539.1"/>
    <property type="molecule type" value="Genomic_DNA"/>
</dbReference>
<sequence>MQNNDLKKDNLAILVLAGKVNLPNYNFKSHEYFFNIGNSLAFDKILKNLDLKYQIPIYIAVSKLNIKFTKFLPFQKVKFIEVGNTENVLDSLSKAIKKIKEKRISVIPITTIPELPIISEKCCYFGSKQIPKENWSSISKPDSEKFLFHFKNDIDSYGIISHPCTGRLVADKFHLENSIKEIETEKKADILSLVKILIKKYHYKILFEKWLDIGHEATYIDSKLTSMTSRFFNNIFFLEGKNRIIKYSTNFEKIQSEYLFYKSLSNNFKNFFPYIYSEKKIKEKINNIEMEFIPYPNLSEIFLFKNIGPNSWIRIINSIKNIYKSFYLEEIYKIEGDASWLYSSKLLKRFEMARNFIKNSKNGHLNKILNDGIYVNNIFHTGNLYSIVDGLGKFLKGYEQNLKQYIGHGDLCFNNILVDQTSGCVKLIDPKAYWDKKLNIFGLVDPNYDLAKLNHSYKYLYDSVVNKLYSIKVNKNNVELSIYAPSEYNLVNKLFEQILIKKNVDDNLLRNLTASLFISMLPLHEEDQDRFLCLAILGSIVFNNIDIRQFIIQI</sequence>
<comment type="caution">
    <text evidence="1">The sequence shown here is derived from an EMBL/GenBank/DDBJ whole genome shotgun (WGS) entry which is preliminary data.</text>
</comment>
<reference evidence="1" key="1">
    <citation type="journal article" date="2021" name="Front. Mar. Sci.">
        <title>Genomes of Diverse Isolates of Prochlorococcus High-Light-Adapted Clade II in the Western Pacific Ocean.</title>
        <authorList>
            <person name="Yan W."/>
            <person name="Feng X."/>
            <person name="Zhang W."/>
            <person name="Nawaz M.Z."/>
            <person name="Luo T."/>
            <person name="Zhang R."/>
            <person name="Jiao N."/>
        </authorList>
    </citation>
    <scope>NUCLEOTIDE SEQUENCE</scope>
    <source>
        <strain evidence="1">XMU1424</strain>
    </source>
</reference>
<evidence type="ECO:0000313" key="1">
    <source>
        <dbReference type="EMBL" id="MBO6987539.1"/>
    </source>
</evidence>
<evidence type="ECO:0008006" key="2">
    <source>
        <dbReference type="Google" id="ProtNLM"/>
    </source>
</evidence>
<organism evidence="1">
    <name type="scientific">Prochlorococcus marinus XMU1424</name>
    <dbReference type="NCBI Taxonomy" id="2774497"/>
    <lineage>
        <taxon>Bacteria</taxon>
        <taxon>Bacillati</taxon>
        <taxon>Cyanobacteriota</taxon>
        <taxon>Cyanophyceae</taxon>
        <taxon>Synechococcales</taxon>
        <taxon>Prochlorococcaceae</taxon>
        <taxon>Prochlorococcus</taxon>
    </lineage>
</organism>
<accession>A0A9D9BXP3</accession>
<proteinExistence type="predicted"/>
<gene>
    <name evidence="1" type="ORF">JJ833_01605</name>
</gene>
<dbReference type="AlphaFoldDB" id="A0A9D9BXP3"/>
<name>A0A9D9BXP3_PROMR</name>
<protein>
    <recommendedName>
        <fullName evidence="2">Capsular biosynthesis protein</fullName>
    </recommendedName>
</protein>